<organism evidence="1 2">
    <name type="scientific">Neodothiora populina</name>
    <dbReference type="NCBI Taxonomy" id="2781224"/>
    <lineage>
        <taxon>Eukaryota</taxon>
        <taxon>Fungi</taxon>
        <taxon>Dikarya</taxon>
        <taxon>Ascomycota</taxon>
        <taxon>Pezizomycotina</taxon>
        <taxon>Dothideomycetes</taxon>
        <taxon>Dothideomycetidae</taxon>
        <taxon>Dothideales</taxon>
        <taxon>Dothioraceae</taxon>
        <taxon>Neodothiora</taxon>
    </lineage>
</organism>
<keyword evidence="2" id="KW-1185">Reference proteome</keyword>
<evidence type="ECO:0000313" key="2">
    <source>
        <dbReference type="Proteomes" id="UP001562354"/>
    </source>
</evidence>
<name>A0ABR3PBS5_9PEZI</name>
<dbReference type="Proteomes" id="UP001562354">
    <property type="component" value="Unassembled WGS sequence"/>
</dbReference>
<evidence type="ECO:0000313" key="1">
    <source>
        <dbReference type="EMBL" id="KAL1303205.1"/>
    </source>
</evidence>
<dbReference type="RefSeq" id="XP_069199480.1">
    <property type="nucleotide sequence ID" value="XM_069346612.1"/>
</dbReference>
<sequence>MLTTRPPITQDQDVVQMIKNRLNDEAKGMFLWVRLQVETIWETCTTDAQILTALKHLPPTLEETYSRCLERLHASRRPYAFKVLRYVYTVYAPFSLVELSESFAVDPDLEDSRAT</sequence>
<comment type="caution">
    <text evidence="1">The sequence shown here is derived from an EMBL/GenBank/DDBJ whole genome shotgun (WGS) entry which is preliminary data.</text>
</comment>
<reference evidence="1 2" key="1">
    <citation type="submission" date="2024-07" db="EMBL/GenBank/DDBJ databases">
        <title>Draft sequence of the Neodothiora populina.</title>
        <authorList>
            <person name="Drown D.D."/>
            <person name="Schuette U.S."/>
            <person name="Buechlein A.B."/>
            <person name="Rusch D.R."/>
            <person name="Winton L.W."/>
            <person name="Adams G.A."/>
        </authorList>
    </citation>
    <scope>NUCLEOTIDE SEQUENCE [LARGE SCALE GENOMIC DNA]</scope>
    <source>
        <strain evidence="1 2">CPC 39397</strain>
    </source>
</reference>
<accession>A0ABR3PBS5</accession>
<dbReference type="EMBL" id="JBFMKM010000010">
    <property type="protein sequence ID" value="KAL1303205.1"/>
    <property type="molecule type" value="Genomic_DNA"/>
</dbReference>
<gene>
    <name evidence="1" type="ORF">AAFC00_006625</name>
</gene>
<dbReference type="GeneID" id="95980324"/>
<dbReference type="PANTHER" id="PTHR10039">
    <property type="entry name" value="AMELOGENIN"/>
    <property type="match status" value="1"/>
</dbReference>
<protein>
    <submittedName>
        <fullName evidence="1">Uncharacterized protein</fullName>
    </submittedName>
</protein>
<proteinExistence type="predicted"/>